<protein>
    <recommendedName>
        <fullName evidence="6">mitogen-activated protein kinase kinase</fullName>
        <ecNumber evidence="6">2.7.12.2</ecNumber>
    </recommendedName>
</protein>
<dbReference type="Pfam" id="PF00069">
    <property type="entry name" value="Pkinase"/>
    <property type="match status" value="1"/>
</dbReference>
<evidence type="ECO:0000256" key="10">
    <source>
        <dbReference type="SAM" id="MobiDB-lite"/>
    </source>
</evidence>
<feature type="domain" description="Protein kinase" evidence="12">
    <location>
        <begin position="63"/>
        <end position="340"/>
    </location>
</feature>
<keyword evidence="3 14" id="KW-0418">Kinase</keyword>
<evidence type="ECO:0000256" key="9">
    <source>
        <dbReference type="ARBA" id="ARBA00051693"/>
    </source>
</evidence>
<evidence type="ECO:0000259" key="13">
    <source>
        <dbReference type="PROSITE" id="PS51178"/>
    </source>
</evidence>
<dbReference type="Gene3D" id="1.10.510.10">
    <property type="entry name" value="Transferase(Phosphotransferase) domain 1"/>
    <property type="match status" value="1"/>
</dbReference>
<evidence type="ECO:0000256" key="2">
    <source>
        <dbReference type="ARBA" id="ARBA00022741"/>
    </source>
</evidence>
<dbReference type="PROSITE" id="PS51178">
    <property type="entry name" value="PASTA"/>
    <property type="match status" value="2"/>
</dbReference>
<feature type="region of interest" description="Disordered" evidence="10">
    <location>
        <begin position="337"/>
        <end position="386"/>
    </location>
</feature>
<gene>
    <name evidence="14" type="primary">prkC_2</name>
    <name evidence="14" type="ORF">SAMEA3545359_01149</name>
</gene>
<feature type="domain" description="PASTA" evidence="13">
    <location>
        <begin position="450"/>
        <end position="520"/>
    </location>
</feature>
<dbReference type="Pfam" id="PF03793">
    <property type="entry name" value="PASTA"/>
    <property type="match status" value="2"/>
</dbReference>
<comment type="catalytic activity">
    <reaction evidence="8">
        <text>L-threonyl-[protein] + ATP = O-phospho-L-threonyl-[protein] + ADP + H(+)</text>
        <dbReference type="Rhea" id="RHEA:46608"/>
        <dbReference type="Rhea" id="RHEA-COMP:11060"/>
        <dbReference type="Rhea" id="RHEA-COMP:11605"/>
        <dbReference type="ChEBI" id="CHEBI:15378"/>
        <dbReference type="ChEBI" id="CHEBI:30013"/>
        <dbReference type="ChEBI" id="CHEBI:30616"/>
        <dbReference type="ChEBI" id="CHEBI:61977"/>
        <dbReference type="ChEBI" id="CHEBI:456216"/>
        <dbReference type="EC" id="2.7.12.2"/>
    </reaction>
</comment>
<feature type="domain" description="PASTA" evidence="13">
    <location>
        <begin position="521"/>
        <end position="589"/>
    </location>
</feature>
<evidence type="ECO:0000256" key="11">
    <source>
        <dbReference type="SAM" id="Phobius"/>
    </source>
</evidence>
<evidence type="ECO:0000313" key="14">
    <source>
        <dbReference type="EMBL" id="SCJ63245.1"/>
    </source>
</evidence>
<feature type="compositionally biased region" description="Low complexity" evidence="10">
    <location>
        <begin position="422"/>
        <end position="454"/>
    </location>
</feature>
<dbReference type="GO" id="GO:0004713">
    <property type="term" value="F:protein tyrosine kinase activity"/>
    <property type="evidence" value="ECO:0007669"/>
    <property type="project" value="RHEA"/>
</dbReference>
<feature type="region of interest" description="Disordered" evidence="10">
    <location>
        <begin position="421"/>
        <end position="456"/>
    </location>
</feature>
<dbReference type="SMART" id="SM00740">
    <property type="entry name" value="PASTA"/>
    <property type="match status" value="2"/>
</dbReference>
<evidence type="ECO:0000256" key="4">
    <source>
        <dbReference type="ARBA" id="ARBA00022840"/>
    </source>
</evidence>
<dbReference type="Gene3D" id="3.30.10.20">
    <property type="match status" value="2"/>
</dbReference>
<dbReference type="InterPro" id="IPR000719">
    <property type="entry name" value="Prot_kinase_dom"/>
</dbReference>
<keyword evidence="11" id="KW-0812">Transmembrane</keyword>
<reference evidence="14" key="1">
    <citation type="submission" date="2015-09" db="EMBL/GenBank/DDBJ databases">
        <authorList>
            <consortium name="Pathogen Informatics"/>
        </authorList>
    </citation>
    <scope>NUCLEOTIDE SEQUENCE</scope>
    <source>
        <strain evidence="14">2789STDY5834896</strain>
    </source>
</reference>
<dbReference type="CDD" id="cd06577">
    <property type="entry name" value="PASTA_pknB"/>
    <property type="match status" value="2"/>
</dbReference>
<comment type="catalytic activity">
    <reaction evidence="7">
        <text>L-seryl-[protein] + ATP = O-phospho-L-seryl-[protein] + ADP + H(+)</text>
        <dbReference type="Rhea" id="RHEA:17989"/>
        <dbReference type="Rhea" id="RHEA-COMP:9863"/>
        <dbReference type="Rhea" id="RHEA-COMP:11604"/>
        <dbReference type="ChEBI" id="CHEBI:15378"/>
        <dbReference type="ChEBI" id="CHEBI:29999"/>
        <dbReference type="ChEBI" id="CHEBI:30616"/>
        <dbReference type="ChEBI" id="CHEBI:83421"/>
        <dbReference type="ChEBI" id="CHEBI:456216"/>
        <dbReference type="EC" id="2.7.12.2"/>
    </reaction>
</comment>
<keyword evidence="2" id="KW-0547">Nucleotide-binding</keyword>
<accession>A0A1C6I2D0</accession>
<evidence type="ECO:0000256" key="7">
    <source>
        <dbReference type="ARBA" id="ARBA00049014"/>
    </source>
</evidence>
<dbReference type="InterPro" id="IPR005543">
    <property type="entry name" value="PASTA_dom"/>
</dbReference>
<keyword evidence="4" id="KW-0067">ATP-binding</keyword>
<evidence type="ECO:0000259" key="12">
    <source>
        <dbReference type="PROSITE" id="PS50011"/>
    </source>
</evidence>
<dbReference type="InterPro" id="IPR011009">
    <property type="entry name" value="Kinase-like_dom_sf"/>
</dbReference>
<dbReference type="PANTHER" id="PTHR48013:SF9">
    <property type="entry name" value="DUAL SPECIFICITY MITOGEN-ACTIVATED PROTEIN KINASE KINASE 5"/>
    <property type="match status" value="1"/>
</dbReference>
<name>A0A1C6I2D0_9FIRM</name>
<comment type="catalytic activity">
    <reaction evidence="9">
        <text>L-tyrosyl-[protein] + ATP = O-phospho-L-tyrosyl-[protein] + ADP + H(+)</text>
        <dbReference type="Rhea" id="RHEA:10596"/>
        <dbReference type="Rhea" id="RHEA-COMP:10136"/>
        <dbReference type="Rhea" id="RHEA-COMP:20101"/>
        <dbReference type="ChEBI" id="CHEBI:15378"/>
        <dbReference type="ChEBI" id="CHEBI:30616"/>
        <dbReference type="ChEBI" id="CHEBI:46858"/>
        <dbReference type="ChEBI" id="CHEBI:61978"/>
        <dbReference type="ChEBI" id="CHEBI:456216"/>
        <dbReference type="EC" id="2.7.12.2"/>
    </reaction>
</comment>
<keyword evidence="11" id="KW-0472">Membrane</keyword>
<evidence type="ECO:0000256" key="3">
    <source>
        <dbReference type="ARBA" id="ARBA00022777"/>
    </source>
</evidence>
<evidence type="ECO:0000256" key="8">
    <source>
        <dbReference type="ARBA" id="ARBA00049299"/>
    </source>
</evidence>
<dbReference type="AlphaFoldDB" id="A0A1C6I2D0"/>
<dbReference type="SUPFAM" id="SSF56112">
    <property type="entry name" value="Protein kinase-like (PK-like)"/>
    <property type="match status" value="1"/>
</dbReference>
<dbReference type="PANTHER" id="PTHR48013">
    <property type="entry name" value="DUAL SPECIFICITY MITOGEN-ACTIVATED PROTEIN KINASE KINASE 5-RELATED"/>
    <property type="match status" value="1"/>
</dbReference>
<organism evidence="14">
    <name type="scientific">uncultured Anaerotruncus sp</name>
    <dbReference type="NCBI Taxonomy" id="905011"/>
    <lineage>
        <taxon>Bacteria</taxon>
        <taxon>Bacillati</taxon>
        <taxon>Bacillota</taxon>
        <taxon>Clostridia</taxon>
        <taxon>Eubacteriales</taxon>
        <taxon>Oscillospiraceae</taxon>
        <taxon>Anaerotruncus</taxon>
        <taxon>environmental samples</taxon>
    </lineage>
</organism>
<dbReference type="SMART" id="SM00220">
    <property type="entry name" value="S_TKc"/>
    <property type="match status" value="1"/>
</dbReference>
<dbReference type="GO" id="GO:0106310">
    <property type="term" value="F:protein serine kinase activity"/>
    <property type="evidence" value="ECO:0007669"/>
    <property type="project" value="RHEA"/>
</dbReference>
<keyword evidence="11" id="KW-1133">Transmembrane helix</keyword>
<keyword evidence="1 14" id="KW-0808">Transferase</keyword>
<comment type="similarity">
    <text evidence="5">Belongs to the protein kinase superfamily. STE Ser/Thr protein kinase family. MAP kinase kinase subfamily.</text>
</comment>
<evidence type="ECO:0000256" key="5">
    <source>
        <dbReference type="ARBA" id="ARBA00038035"/>
    </source>
</evidence>
<dbReference type="EC" id="2.7.12.2" evidence="6"/>
<dbReference type="GO" id="GO:0005524">
    <property type="term" value="F:ATP binding"/>
    <property type="evidence" value="ECO:0007669"/>
    <property type="project" value="UniProtKB-KW"/>
</dbReference>
<dbReference type="EMBL" id="FMHG01000001">
    <property type="protein sequence ID" value="SCJ63245.1"/>
    <property type="molecule type" value="Genomic_DNA"/>
</dbReference>
<proteinExistence type="inferred from homology"/>
<feature type="transmembrane region" description="Helical" evidence="11">
    <location>
        <begin position="392"/>
        <end position="415"/>
    </location>
</feature>
<sequence>MTEQNMSAHLPDSDTRYIRGSGRCSRCMHILNEKGQCSNCHFDQSIQNPANALPVGTVVAERFWLGQVLHQNGEGITYIAYDGEKEQRVVLREFFPQNLSYRDQNGHILVEQEHFMQFKTVLTSFVDLFHNISKLQDECEALYQIHGVFKDNSTVYICREYFEGKSLSAVLSGTMGEIGGEDLLTILKPFFKTLSKMHREGMIHGGICPDNILVSTDGQVRLCGFATAGLRTADAELDCELFEGYSAPEQYSVTGWQGSWTDLYAMGATMYRCVTGTRPPLSVDRLQRDTLVPAAELSPSIDRRISNAIAAALVLNSKHRVHTVEQFASILAKPVPQPATKSEPVVDEEPTVAIPLEATNRFAPPQPDKQQKRGDNGAKKSGKRQVKTTRQLVMMVAAIAAGLVILGSVIAFFMLHDSTPDGGSSSAKSSSSSSSSRSSSGSSSSSSSSGSSKGELLKVPDLEGMNLSDIEADSELQATYTFKVVESYSSEYEAGKVISVSPSVGASIEEGDIITLTVSKGKEKVPVPDLIGASQAAAEAKLKELGIQYTIIPRQAVSGEASGVVVETDLSAGTEVTPGEETLLVYVSQ</sequence>
<evidence type="ECO:0000256" key="1">
    <source>
        <dbReference type="ARBA" id="ARBA00022679"/>
    </source>
</evidence>
<dbReference type="PROSITE" id="PS50011">
    <property type="entry name" value="PROTEIN_KINASE_DOM"/>
    <property type="match status" value="1"/>
</dbReference>
<feature type="compositionally biased region" description="Basic and acidic residues" evidence="10">
    <location>
        <begin position="369"/>
        <end position="378"/>
    </location>
</feature>
<evidence type="ECO:0000256" key="6">
    <source>
        <dbReference type="ARBA" id="ARBA00038999"/>
    </source>
</evidence>